<name>A0A8J3BD51_9BACI</name>
<dbReference type="AlphaFoldDB" id="A0A8J3BD51"/>
<dbReference type="EMBL" id="BMOF01000015">
    <property type="protein sequence ID" value="GGJ98197.1"/>
    <property type="molecule type" value="Genomic_DNA"/>
</dbReference>
<keyword evidence="2" id="KW-1185">Reference proteome</keyword>
<reference evidence="1" key="2">
    <citation type="submission" date="2020-09" db="EMBL/GenBank/DDBJ databases">
        <authorList>
            <person name="Sun Q."/>
            <person name="Ohkuma M."/>
        </authorList>
    </citation>
    <scope>NUCLEOTIDE SEQUENCE</scope>
    <source>
        <strain evidence="1">JCM 14719</strain>
    </source>
</reference>
<dbReference type="Proteomes" id="UP000637720">
    <property type="component" value="Unassembled WGS sequence"/>
</dbReference>
<evidence type="ECO:0008006" key="3">
    <source>
        <dbReference type="Google" id="ProtNLM"/>
    </source>
</evidence>
<proteinExistence type="predicted"/>
<evidence type="ECO:0000313" key="1">
    <source>
        <dbReference type="EMBL" id="GGJ98197.1"/>
    </source>
</evidence>
<accession>A0A8J3BD51</accession>
<comment type="caution">
    <text evidence="1">The sequence shown here is derived from an EMBL/GenBank/DDBJ whole genome shotgun (WGS) entry which is preliminary data.</text>
</comment>
<dbReference type="InterPro" id="IPR036527">
    <property type="entry name" value="SCP2_sterol-bd_dom_sf"/>
</dbReference>
<gene>
    <name evidence="1" type="ORF">GCM10007043_10190</name>
</gene>
<protein>
    <recommendedName>
        <fullName evidence="3">SCP2 domain-containing protein</fullName>
    </recommendedName>
</protein>
<evidence type="ECO:0000313" key="2">
    <source>
        <dbReference type="Proteomes" id="UP000637720"/>
    </source>
</evidence>
<dbReference type="RefSeq" id="WP_054670069.1">
    <property type="nucleotide sequence ID" value="NZ_BMOF01000015.1"/>
</dbReference>
<organism evidence="1 2">
    <name type="scientific">Calditerricola satsumensis</name>
    <dbReference type="NCBI Taxonomy" id="373054"/>
    <lineage>
        <taxon>Bacteria</taxon>
        <taxon>Bacillati</taxon>
        <taxon>Bacillota</taxon>
        <taxon>Bacilli</taxon>
        <taxon>Bacillales</taxon>
        <taxon>Bacillaceae</taxon>
        <taxon>Calditerricola</taxon>
    </lineage>
</organism>
<dbReference type="SUPFAM" id="SSF55718">
    <property type="entry name" value="SCP-like"/>
    <property type="match status" value="1"/>
</dbReference>
<sequence>MGYAPFSEGWVRAWQGILNRSDAYRRAAQSWKWPVVLVMLRDPTAGIDEDRAVYLDLRHGVCHEARVASPEDQAQAPYVLAADPWTWKRVVDGELEPIAGVLRRKIRLVKGNPLTLAAHARAAMCLVETAREVDTAFPEQMRAPRP</sequence>
<dbReference type="Gene3D" id="3.30.1050.10">
    <property type="entry name" value="SCP2 sterol-binding domain"/>
    <property type="match status" value="1"/>
</dbReference>
<reference evidence="1" key="1">
    <citation type="journal article" date="2014" name="Int. J. Syst. Evol. Microbiol.">
        <title>Complete genome sequence of Corynebacterium casei LMG S-19264T (=DSM 44701T), isolated from a smear-ripened cheese.</title>
        <authorList>
            <consortium name="US DOE Joint Genome Institute (JGI-PGF)"/>
            <person name="Walter F."/>
            <person name="Albersmeier A."/>
            <person name="Kalinowski J."/>
            <person name="Ruckert C."/>
        </authorList>
    </citation>
    <scope>NUCLEOTIDE SEQUENCE</scope>
    <source>
        <strain evidence="1">JCM 14719</strain>
    </source>
</reference>